<accession>A0ABY1V9Z7</accession>
<name>A0ABY1V9Z7_9BURK</name>
<protein>
    <submittedName>
        <fullName evidence="2">Uncharacterized protein</fullName>
    </submittedName>
</protein>
<sequence length="96" mass="10629">MCSRKRSFKGNEWELPMRHSHSPPRPIAASRGFLPRGLFNACPHAPRPLTALQTGADIEQSDMTFRVNRNVWFAVVSYANEFPEGGVTVNLDGGSS</sequence>
<comment type="caution">
    <text evidence="2">The sequence shown here is derived from an EMBL/GenBank/DDBJ whole genome shotgun (WGS) entry which is preliminary data.</text>
</comment>
<evidence type="ECO:0000313" key="3">
    <source>
        <dbReference type="Proteomes" id="UP000256710"/>
    </source>
</evidence>
<dbReference type="EMBL" id="OFTC01000033">
    <property type="protein sequence ID" value="SOZ38395.1"/>
    <property type="molecule type" value="Genomic_DNA"/>
</dbReference>
<evidence type="ECO:0000256" key="1">
    <source>
        <dbReference type="SAM" id="MobiDB-lite"/>
    </source>
</evidence>
<keyword evidence="3" id="KW-1185">Reference proteome</keyword>
<gene>
    <name evidence="2" type="ORF">CBM2605_B100346</name>
</gene>
<organism evidence="2 3">
    <name type="scientific">Cupriavidus neocaledonicus</name>
    <dbReference type="NCBI Taxonomy" id="1040979"/>
    <lineage>
        <taxon>Bacteria</taxon>
        <taxon>Pseudomonadati</taxon>
        <taxon>Pseudomonadota</taxon>
        <taxon>Betaproteobacteria</taxon>
        <taxon>Burkholderiales</taxon>
        <taxon>Burkholderiaceae</taxon>
        <taxon>Cupriavidus</taxon>
    </lineage>
</organism>
<dbReference type="Proteomes" id="UP000256710">
    <property type="component" value="Unassembled WGS sequence"/>
</dbReference>
<feature type="region of interest" description="Disordered" evidence="1">
    <location>
        <begin position="1"/>
        <end position="27"/>
    </location>
</feature>
<reference evidence="2 3" key="1">
    <citation type="submission" date="2018-01" db="EMBL/GenBank/DDBJ databases">
        <authorList>
            <person name="Clerissi C."/>
        </authorList>
    </citation>
    <scope>NUCLEOTIDE SEQUENCE [LARGE SCALE GENOMIC DNA]</scope>
    <source>
        <strain evidence="2">Cupriavidus taiwanensis STM 6082</strain>
    </source>
</reference>
<proteinExistence type="predicted"/>
<evidence type="ECO:0000313" key="2">
    <source>
        <dbReference type="EMBL" id="SOZ38395.1"/>
    </source>
</evidence>